<dbReference type="InterPro" id="IPR004089">
    <property type="entry name" value="MCPsignal_dom"/>
</dbReference>
<evidence type="ECO:0000256" key="6">
    <source>
        <dbReference type="SAM" id="Phobius"/>
    </source>
</evidence>
<feature type="transmembrane region" description="Helical" evidence="6">
    <location>
        <begin position="21"/>
        <end position="41"/>
    </location>
</feature>
<dbReference type="InterPro" id="IPR004090">
    <property type="entry name" value="Chemotax_Me-accpt_rcpt"/>
</dbReference>
<feature type="transmembrane region" description="Helical" evidence="6">
    <location>
        <begin position="155"/>
        <end position="175"/>
    </location>
</feature>
<feature type="transmembrane region" description="Helical" evidence="6">
    <location>
        <begin position="121"/>
        <end position="143"/>
    </location>
</feature>
<feature type="region of interest" description="Disordered" evidence="5">
    <location>
        <begin position="562"/>
        <end position="581"/>
    </location>
</feature>
<comment type="similarity">
    <text evidence="2">Belongs to the methyl-accepting chemotaxis (MCP) protein family.</text>
</comment>
<feature type="region of interest" description="Disordered" evidence="5">
    <location>
        <begin position="206"/>
        <end position="249"/>
    </location>
</feature>
<reference evidence="9" key="1">
    <citation type="journal article" date="2019" name="Int. J. Syst. Evol. Microbiol.">
        <title>The Global Catalogue of Microorganisms (GCM) 10K type strain sequencing project: providing services to taxonomists for standard genome sequencing and annotation.</title>
        <authorList>
            <consortium name="The Broad Institute Genomics Platform"/>
            <consortium name="The Broad Institute Genome Sequencing Center for Infectious Disease"/>
            <person name="Wu L."/>
            <person name="Ma J."/>
        </authorList>
    </citation>
    <scope>NUCLEOTIDE SEQUENCE [LARGE SCALE GENOMIC DNA]</scope>
    <source>
        <strain evidence="9">CGMCC 1.12922</strain>
    </source>
</reference>
<keyword evidence="6" id="KW-0472">Membrane</keyword>
<feature type="transmembrane region" description="Helical" evidence="6">
    <location>
        <begin position="72"/>
        <end position="90"/>
    </location>
</feature>
<evidence type="ECO:0000256" key="1">
    <source>
        <dbReference type="ARBA" id="ARBA00022500"/>
    </source>
</evidence>
<evidence type="ECO:0000256" key="3">
    <source>
        <dbReference type="PROSITE-ProRule" id="PRU00284"/>
    </source>
</evidence>
<dbReference type="CDD" id="cd11386">
    <property type="entry name" value="MCP_signal"/>
    <property type="match status" value="1"/>
</dbReference>
<evidence type="ECO:0000256" key="5">
    <source>
        <dbReference type="SAM" id="MobiDB-lite"/>
    </source>
</evidence>
<keyword evidence="1" id="KW-0145">Chemotaxis</keyword>
<evidence type="ECO:0000313" key="8">
    <source>
        <dbReference type="EMBL" id="GGD46524.1"/>
    </source>
</evidence>
<dbReference type="Proteomes" id="UP000617355">
    <property type="component" value="Unassembled WGS sequence"/>
</dbReference>
<feature type="domain" description="Methyl-accepting transducer" evidence="7">
    <location>
        <begin position="319"/>
        <end position="548"/>
    </location>
</feature>
<evidence type="ECO:0000256" key="2">
    <source>
        <dbReference type="ARBA" id="ARBA00029447"/>
    </source>
</evidence>
<sequence>MRREHMSDTTLAMAPEGQSMTAQRAILFSLAALPISLGFGWIAGSNLVLIAAASIPFTLLGMIAGRASPPEAGIAAALVWVGQAIVLNAAMAGHPWQIDMHMVYFAVLACTMVLNDLRATLAATGLIALHHLSLTVLMPSLVYPSTNLAENLPRTAFHATVVVFEATALVIAIVVRQRLTRKQEEQARDLAHSMADARAARDRAESALAEAEAARRDAEAAQSEAESALKRAESETAHAREADLRATRAAEREAAEREAFLEQQNAVVEVLRQSLKRLRDADLCAEIATPLAPEYEDLREDFNIALVAMRNVIQVVQQNAEIIGGETASVVNAATDMSHRTETQAHQLAEVAETVSRLNHSVRETAQNANQARSEAEQTRTQVETSADLVSRAVAAMGAIEASSGQIQKIVGVIDEIAFQTNLLALNAGVEAARAGESGRGFAVVASEVRGLARRSSDAAQEIKALIAESDMRVGEGVGLVRQTGTANTAAMDAVKDIVSRIVDIAEGAEQQAARLDEINGTLATLDQATQRNAAMFEETSAAGQTLAHGTDELVQAISRFRTETSPGAQTSPAEAPRRIA</sequence>
<dbReference type="SUPFAM" id="SSF58104">
    <property type="entry name" value="Methyl-accepting chemotaxis protein (MCP) signaling domain"/>
    <property type="match status" value="1"/>
</dbReference>
<feature type="transmembrane region" description="Helical" evidence="6">
    <location>
        <begin position="47"/>
        <end position="65"/>
    </location>
</feature>
<protein>
    <recommendedName>
        <fullName evidence="7">Methyl-accepting transducer domain-containing protein</fullName>
    </recommendedName>
</protein>
<dbReference type="Gene3D" id="1.10.287.950">
    <property type="entry name" value="Methyl-accepting chemotaxis protein"/>
    <property type="match status" value="1"/>
</dbReference>
<evidence type="ECO:0000313" key="9">
    <source>
        <dbReference type="Proteomes" id="UP000617355"/>
    </source>
</evidence>
<dbReference type="PANTHER" id="PTHR43531">
    <property type="entry name" value="PROTEIN ICFG"/>
    <property type="match status" value="1"/>
</dbReference>
<name>A0ABQ1QVW5_9RHOB</name>
<dbReference type="Pfam" id="PF00015">
    <property type="entry name" value="MCPsignal"/>
    <property type="match status" value="1"/>
</dbReference>
<evidence type="ECO:0000256" key="4">
    <source>
        <dbReference type="SAM" id="Coils"/>
    </source>
</evidence>
<keyword evidence="6" id="KW-1133">Transmembrane helix</keyword>
<dbReference type="PANTHER" id="PTHR43531:SF11">
    <property type="entry name" value="METHYL-ACCEPTING CHEMOTAXIS PROTEIN 3"/>
    <property type="match status" value="1"/>
</dbReference>
<organism evidence="8 9">
    <name type="scientific">Sinisalibacter lacisalsi</name>
    <dbReference type="NCBI Taxonomy" id="1526570"/>
    <lineage>
        <taxon>Bacteria</taxon>
        <taxon>Pseudomonadati</taxon>
        <taxon>Pseudomonadota</taxon>
        <taxon>Alphaproteobacteria</taxon>
        <taxon>Rhodobacterales</taxon>
        <taxon>Roseobacteraceae</taxon>
        <taxon>Sinisalibacter</taxon>
    </lineage>
</organism>
<keyword evidence="4" id="KW-0175">Coiled coil</keyword>
<keyword evidence="3" id="KW-0807">Transducer</keyword>
<dbReference type="SMART" id="SM00283">
    <property type="entry name" value="MA"/>
    <property type="match status" value="1"/>
</dbReference>
<feature type="coiled-coil region" evidence="4">
    <location>
        <begin position="359"/>
        <end position="386"/>
    </location>
</feature>
<comment type="caution">
    <text evidence="8">The sequence shown here is derived from an EMBL/GenBank/DDBJ whole genome shotgun (WGS) entry which is preliminary data.</text>
</comment>
<keyword evidence="9" id="KW-1185">Reference proteome</keyword>
<evidence type="ECO:0000259" key="7">
    <source>
        <dbReference type="PROSITE" id="PS50111"/>
    </source>
</evidence>
<keyword evidence="6" id="KW-0812">Transmembrane</keyword>
<proteinExistence type="inferred from homology"/>
<feature type="compositionally biased region" description="Basic and acidic residues" evidence="5">
    <location>
        <begin position="227"/>
        <end position="249"/>
    </location>
</feature>
<dbReference type="InterPro" id="IPR051310">
    <property type="entry name" value="MCP_chemotaxis"/>
</dbReference>
<dbReference type="PRINTS" id="PR00260">
    <property type="entry name" value="CHEMTRNSDUCR"/>
</dbReference>
<feature type="compositionally biased region" description="Polar residues" evidence="5">
    <location>
        <begin position="564"/>
        <end position="573"/>
    </location>
</feature>
<dbReference type="PROSITE" id="PS50111">
    <property type="entry name" value="CHEMOTAXIS_TRANSDUC_2"/>
    <property type="match status" value="1"/>
</dbReference>
<gene>
    <name evidence="8" type="ORF">GCM10011358_32790</name>
</gene>
<dbReference type="EMBL" id="BMGI01000006">
    <property type="protein sequence ID" value="GGD46524.1"/>
    <property type="molecule type" value="Genomic_DNA"/>
</dbReference>
<accession>A0ABQ1QVW5</accession>